<dbReference type="AlphaFoldDB" id="A0A2X0IFT5"/>
<dbReference type="RefSeq" id="WP_111502465.1">
    <property type="nucleotide sequence ID" value="NZ_QKYN01000074.1"/>
</dbReference>
<keyword evidence="5" id="KW-1185">Reference proteome</keyword>
<feature type="region of interest" description="Disordered" evidence="1">
    <location>
        <begin position="198"/>
        <end position="302"/>
    </location>
</feature>
<proteinExistence type="predicted"/>
<gene>
    <name evidence="4" type="ORF">DN069_19370</name>
</gene>
<accession>A0A2X0IFT5</accession>
<dbReference type="InterPro" id="IPR029493">
    <property type="entry name" value="RecD2-like_HHH"/>
</dbReference>
<feature type="compositionally biased region" description="Low complexity" evidence="1">
    <location>
        <begin position="272"/>
        <end position="283"/>
    </location>
</feature>
<evidence type="ECO:0000256" key="1">
    <source>
        <dbReference type="SAM" id="MobiDB-lite"/>
    </source>
</evidence>
<name>A0A2X0IFT5_9ACTN</name>
<feature type="domain" description="ATP-dependent RecD2 DNA helicase-like helix-hairpin-helix" evidence="3">
    <location>
        <begin position="34"/>
        <end position="121"/>
    </location>
</feature>
<evidence type="ECO:0000313" key="4">
    <source>
        <dbReference type="EMBL" id="RAG83922.1"/>
    </source>
</evidence>
<comment type="caution">
    <text evidence="4">The sequence shown here is derived from an EMBL/GenBank/DDBJ whole genome shotgun (WGS) entry which is preliminary data.</text>
</comment>
<dbReference type="SUPFAM" id="SSF52540">
    <property type="entry name" value="P-loop containing nucleoside triphosphate hydrolases"/>
    <property type="match status" value="1"/>
</dbReference>
<sequence length="684" mass="68905">MTDSAAMVTEQLAEAIRTADGRAQDVDAQARDALADTTAVLSEGGAPAQLAGAAVAALGERAAELLREDPWSVLGVPGVQPSNADAFARGLLGPDAGPGDARRANALVQWLLERAALHGHTAVELPDLRAGLAREGVPDPDDALLAVVTDGHVMTFQEEGDDEDESEDGPVGRVLLALDRLALAEESLADGLVRLTSTFPGRDTAAGGPEWTPDGRGGADESADAGADGGPDGDHGAERGSLAGPGVGGAAQDSEPGGESGPNDGGAGGEPAGDTGSGTSATTELGAGGGPERAAVQGGEDAAVERPGWEEVAAGAPNSSAAALVRAVADAPVVLHTGGETARSEPVALLRAARELGLRAALVAAHADSARRLGGDAVPLGQLLATTARDADGALALDLLIVCDASSVDVELAATVVESLGDGARLVFSGDPGDLWSPGPGRVFADLLAAKPGPVVASRQPDFGPIGELVSGIGIGEFEPVASPDKEVVLVQARDAAEAVHRAVQLVGDSIPRALGIPAEEVRVLTPVHPGPAGTRALNAALKARLNPGPGQFGGFDAGDAVVHAPTPSALREGVVRRAVPEGLEIAFGTETAVVPREHIGELRHGWALTAHQAAGRRWPGVVVVATADAGPELTRQWLYTACGRAERHLSLVSGLAPAALQQNVATQVARPRTTRLRAILAGE</sequence>
<dbReference type="Pfam" id="PF13538">
    <property type="entry name" value="UvrD_C_2"/>
    <property type="match status" value="1"/>
</dbReference>
<evidence type="ECO:0000313" key="5">
    <source>
        <dbReference type="Proteomes" id="UP000248889"/>
    </source>
</evidence>
<dbReference type="Pfam" id="PF14490">
    <property type="entry name" value="HHH_RecD2"/>
    <property type="match status" value="1"/>
</dbReference>
<dbReference type="CDD" id="cd18809">
    <property type="entry name" value="SF1_C_RecD"/>
    <property type="match status" value="1"/>
</dbReference>
<organism evidence="4 5">
    <name type="scientific">Streptacidiphilus pinicola</name>
    <dbReference type="NCBI Taxonomy" id="2219663"/>
    <lineage>
        <taxon>Bacteria</taxon>
        <taxon>Bacillati</taxon>
        <taxon>Actinomycetota</taxon>
        <taxon>Actinomycetes</taxon>
        <taxon>Kitasatosporales</taxon>
        <taxon>Streptomycetaceae</taxon>
        <taxon>Streptacidiphilus</taxon>
    </lineage>
</organism>
<dbReference type="InterPro" id="IPR027785">
    <property type="entry name" value="UvrD-like_helicase_C"/>
</dbReference>
<reference evidence="4 5" key="1">
    <citation type="submission" date="2018-06" db="EMBL/GenBank/DDBJ databases">
        <title>Streptacidiphilus pinicola sp. nov., isolated from pine grove soil.</title>
        <authorList>
            <person name="Roh S.G."/>
            <person name="Park S."/>
            <person name="Kim M.-K."/>
            <person name="Yun B.-R."/>
            <person name="Park J."/>
            <person name="Kim M.J."/>
            <person name="Kim Y.S."/>
            <person name="Kim S.B."/>
        </authorList>
    </citation>
    <scope>NUCLEOTIDE SEQUENCE [LARGE SCALE GENOMIC DNA]</scope>
    <source>
        <strain evidence="4 5">MMS16-CNU450</strain>
    </source>
</reference>
<dbReference type="Proteomes" id="UP000248889">
    <property type="component" value="Unassembled WGS sequence"/>
</dbReference>
<evidence type="ECO:0000259" key="3">
    <source>
        <dbReference type="Pfam" id="PF14490"/>
    </source>
</evidence>
<dbReference type="EMBL" id="QKYN01000074">
    <property type="protein sequence ID" value="RAG83922.1"/>
    <property type="molecule type" value="Genomic_DNA"/>
</dbReference>
<dbReference type="Gene3D" id="3.40.50.300">
    <property type="entry name" value="P-loop containing nucleotide triphosphate hydrolases"/>
    <property type="match status" value="2"/>
</dbReference>
<evidence type="ECO:0000259" key="2">
    <source>
        <dbReference type="Pfam" id="PF13538"/>
    </source>
</evidence>
<dbReference type="Gene3D" id="2.30.30.940">
    <property type="match status" value="1"/>
</dbReference>
<dbReference type="OrthoDB" id="9763659at2"/>
<protein>
    <submittedName>
        <fullName evidence="4">Exodeoxyribonuclease V</fullName>
    </submittedName>
</protein>
<feature type="domain" description="UvrD-like helicase C-terminal" evidence="2">
    <location>
        <begin position="605"/>
        <end position="653"/>
    </location>
</feature>
<dbReference type="InterPro" id="IPR027417">
    <property type="entry name" value="P-loop_NTPase"/>
</dbReference>
<feature type="compositionally biased region" description="Gly residues" evidence="1">
    <location>
        <begin position="258"/>
        <end position="271"/>
    </location>
</feature>